<dbReference type="PROSITE" id="PS51257">
    <property type="entry name" value="PROKAR_LIPOPROTEIN"/>
    <property type="match status" value="1"/>
</dbReference>
<name>A0A380S598_FIBSU</name>
<dbReference type="InterPro" id="IPR015943">
    <property type="entry name" value="WD40/YVTN_repeat-like_dom_sf"/>
</dbReference>
<evidence type="ECO:0000256" key="1">
    <source>
        <dbReference type="SAM" id="SignalP"/>
    </source>
</evidence>
<feature type="chain" id="PRO_5016780564" description="Lipoprotein" evidence="1">
    <location>
        <begin position="22"/>
        <end position="406"/>
    </location>
</feature>
<protein>
    <recommendedName>
        <fullName evidence="4">Lipoprotein</fullName>
    </recommendedName>
</protein>
<dbReference type="RefSeq" id="WP_109572833.1">
    <property type="nucleotide sequence ID" value="NZ_UHJL01000002.1"/>
</dbReference>
<feature type="signal peptide" evidence="1">
    <location>
        <begin position="1"/>
        <end position="21"/>
    </location>
</feature>
<evidence type="ECO:0000313" key="3">
    <source>
        <dbReference type="Proteomes" id="UP000255423"/>
    </source>
</evidence>
<reference evidence="2 3" key="1">
    <citation type="submission" date="2017-08" db="EMBL/GenBank/DDBJ databases">
        <authorList>
            <person name="de Groot N.N."/>
        </authorList>
    </citation>
    <scope>NUCLEOTIDE SEQUENCE [LARGE SCALE GENOMIC DNA]</scope>
    <source>
        <strain evidence="2 3">HM2</strain>
    </source>
</reference>
<dbReference type="EMBL" id="UHJL01000002">
    <property type="protein sequence ID" value="SUQ24305.1"/>
    <property type="molecule type" value="Genomic_DNA"/>
</dbReference>
<dbReference type="InterPro" id="IPR011047">
    <property type="entry name" value="Quinoprotein_ADH-like_sf"/>
</dbReference>
<gene>
    <name evidence="2" type="ORF">SAMN05661053_1701</name>
</gene>
<dbReference type="Gene3D" id="2.130.10.10">
    <property type="entry name" value="YVTN repeat-like/Quinoprotein amine dehydrogenase"/>
    <property type="match status" value="1"/>
</dbReference>
<organism evidence="2 3">
    <name type="scientific">Fibrobacter succinogenes</name>
    <name type="common">Bacteroides succinogenes</name>
    <dbReference type="NCBI Taxonomy" id="833"/>
    <lineage>
        <taxon>Bacteria</taxon>
        <taxon>Pseudomonadati</taxon>
        <taxon>Fibrobacterota</taxon>
        <taxon>Fibrobacteria</taxon>
        <taxon>Fibrobacterales</taxon>
        <taxon>Fibrobacteraceae</taxon>
        <taxon>Fibrobacter</taxon>
    </lineage>
</organism>
<sequence>MKSYKSLFLMAAFGLMLSGCGDDSGSNASSDDQGNSDGQKYVFSFMMETSQYVGIGSLSDDQAKIVKDFTEAPNSGSVMYFNGSVYVLAADNAMNSTLSRYEVKDGKMADKAAATAKFTGTQSIAMKFVDKNKMYVEQALGDKITALDPTTLKETANIDLSKYIDEENGALSTVPGSSVIRDDKMFVCLNQFVDFTNMIADPKASVAIIDTKTDKVDKVISSDKVSALGGMDDMNGTASFVDEKGDVYFYSNASYGFVEGYKEGWVRVKKGESEFDKDWIFRMNEAEYDGKKTNNNHLMVGGTYMGNGKFMGFFGNFEDPTNFNNYEWNFVVVDVYKKTIKKLDLSPTIPWFAPSIHLDADGKSVLVGHADKKGGAIYRYDIASEKVTKEMDVTTGTAYYIVPVKD</sequence>
<accession>A0A380S598</accession>
<dbReference type="Proteomes" id="UP000255423">
    <property type="component" value="Unassembled WGS sequence"/>
</dbReference>
<dbReference type="SUPFAM" id="SSF50998">
    <property type="entry name" value="Quinoprotein alcohol dehydrogenase-like"/>
    <property type="match status" value="1"/>
</dbReference>
<evidence type="ECO:0000313" key="2">
    <source>
        <dbReference type="EMBL" id="SUQ24305.1"/>
    </source>
</evidence>
<evidence type="ECO:0008006" key="4">
    <source>
        <dbReference type="Google" id="ProtNLM"/>
    </source>
</evidence>
<proteinExistence type="predicted"/>
<keyword evidence="1" id="KW-0732">Signal</keyword>
<dbReference type="AlphaFoldDB" id="A0A380S598"/>